<keyword evidence="2" id="KW-1185">Reference proteome</keyword>
<proteinExistence type="predicted"/>
<evidence type="ECO:0000313" key="2">
    <source>
        <dbReference type="Proteomes" id="UP000789860"/>
    </source>
</evidence>
<gene>
    <name evidence="1" type="ORF">SCALOS_LOCUS8820</name>
</gene>
<dbReference type="Proteomes" id="UP000789860">
    <property type="component" value="Unassembled WGS sequence"/>
</dbReference>
<organism evidence="1 2">
    <name type="scientific">Scutellospora calospora</name>
    <dbReference type="NCBI Taxonomy" id="85575"/>
    <lineage>
        <taxon>Eukaryota</taxon>
        <taxon>Fungi</taxon>
        <taxon>Fungi incertae sedis</taxon>
        <taxon>Mucoromycota</taxon>
        <taxon>Glomeromycotina</taxon>
        <taxon>Glomeromycetes</taxon>
        <taxon>Diversisporales</taxon>
        <taxon>Gigasporaceae</taxon>
        <taxon>Scutellospora</taxon>
    </lineage>
</organism>
<name>A0ACA9NMU5_9GLOM</name>
<evidence type="ECO:0000313" key="1">
    <source>
        <dbReference type="EMBL" id="CAG8655394.1"/>
    </source>
</evidence>
<protein>
    <submittedName>
        <fullName evidence="1">4062_t:CDS:1</fullName>
    </submittedName>
</protein>
<sequence>IRIESNCHEETVKEFEKKTPGHSISQALESINCENFCQLRILVVP</sequence>
<feature type="non-terminal residue" evidence="1">
    <location>
        <position position="45"/>
    </location>
</feature>
<reference evidence="1" key="1">
    <citation type="submission" date="2021-06" db="EMBL/GenBank/DDBJ databases">
        <authorList>
            <person name="Kallberg Y."/>
            <person name="Tangrot J."/>
            <person name="Rosling A."/>
        </authorList>
    </citation>
    <scope>NUCLEOTIDE SEQUENCE</scope>
    <source>
        <strain evidence="1">AU212A</strain>
    </source>
</reference>
<feature type="non-terminal residue" evidence="1">
    <location>
        <position position="1"/>
    </location>
</feature>
<dbReference type="EMBL" id="CAJVPM010024845">
    <property type="protein sequence ID" value="CAG8655394.1"/>
    <property type="molecule type" value="Genomic_DNA"/>
</dbReference>
<comment type="caution">
    <text evidence="1">The sequence shown here is derived from an EMBL/GenBank/DDBJ whole genome shotgun (WGS) entry which is preliminary data.</text>
</comment>
<accession>A0ACA9NMU5</accession>